<accession>A0A1G5ACS9</accession>
<sequence>MKSTYNGLINIYKEPGFTSNDVVAKLRGILKQKKIGHTGTLDPDAVGVLVVCLGTGTKLVEMLTDHDKEYIAVCRLGVTTDTQDMSGNIIDTSDVKVTKEQVHEAVKAFVGDYDQIPPMYSAIKKDGRKLYELAREGIEVERKPRKVHISAISVLDDSHIESEGLFTIEVKCSKGTYIRTLCHDIGLRLGCGAAMQHLTRTRVGAFTLDTAVTLSQVEDMRDAGTLTEIIKSPEYIFRDLDKIHVKNAVRTLLENGNSFRRNNIINEDPEGVNDKEYENEMFSEGNKFRVYSEDDVFFGIYTYSAKTAMFNVDKFFFEK</sequence>
<feature type="domain" description="tRNA pseudouridylate synthase B C-terminal" evidence="7">
    <location>
        <begin position="179"/>
        <end position="235"/>
    </location>
</feature>
<dbReference type="PANTHER" id="PTHR13767">
    <property type="entry name" value="TRNA-PSEUDOURIDINE SYNTHASE"/>
    <property type="match status" value="1"/>
</dbReference>
<dbReference type="GO" id="GO:1990481">
    <property type="term" value="P:mRNA pseudouridine synthesis"/>
    <property type="evidence" value="ECO:0007669"/>
    <property type="project" value="TreeGrafter"/>
</dbReference>
<dbReference type="NCBIfam" id="TIGR00431">
    <property type="entry name" value="TruB"/>
    <property type="match status" value="1"/>
</dbReference>
<organism evidence="8 9">
    <name type="scientific">Butyrivibrio hungatei</name>
    <dbReference type="NCBI Taxonomy" id="185008"/>
    <lineage>
        <taxon>Bacteria</taxon>
        <taxon>Bacillati</taxon>
        <taxon>Bacillota</taxon>
        <taxon>Clostridia</taxon>
        <taxon>Lachnospirales</taxon>
        <taxon>Lachnospiraceae</taxon>
        <taxon>Butyrivibrio</taxon>
    </lineage>
</organism>
<evidence type="ECO:0000256" key="3">
    <source>
        <dbReference type="ARBA" id="ARBA00022694"/>
    </source>
</evidence>
<evidence type="ECO:0000259" key="6">
    <source>
        <dbReference type="Pfam" id="PF01509"/>
    </source>
</evidence>
<dbReference type="SUPFAM" id="SSF55120">
    <property type="entry name" value="Pseudouridine synthase"/>
    <property type="match status" value="1"/>
</dbReference>
<comment type="similarity">
    <text evidence="2 5">Belongs to the pseudouridine synthase TruB family. Type 1 subfamily.</text>
</comment>
<dbReference type="Pfam" id="PF01509">
    <property type="entry name" value="TruB_N"/>
    <property type="match status" value="1"/>
</dbReference>
<comment type="function">
    <text evidence="5">Responsible for synthesis of pseudouridine from uracil-55 in the psi GC loop of transfer RNAs.</text>
</comment>
<name>A0A1G5ACS9_9FIRM</name>
<keyword evidence="3 5" id="KW-0819">tRNA processing</keyword>
<dbReference type="HAMAP" id="MF_01080">
    <property type="entry name" value="TruB_bact"/>
    <property type="match status" value="1"/>
</dbReference>
<dbReference type="Pfam" id="PF16198">
    <property type="entry name" value="TruB_C_2"/>
    <property type="match status" value="1"/>
</dbReference>
<feature type="domain" description="Pseudouridine synthase II N-terminal" evidence="6">
    <location>
        <begin position="27"/>
        <end position="178"/>
    </location>
</feature>
<evidence type="ECO:0000313" key="9">
    <source>
        <dbReference type="Proteomes" id="UP000183047"/>
    </source>
</evidence>
<keyword evidence="4 5" id="KW-0413">Isomerase</keyword>
<dbReference type="InterPro" id="IPR020103">
    <property type="entry name" value="PsdUridine_synth_cat_dom_sf"/>
</dbReference>
<dbReference type="FunFam" id="3.30.2350.10:FF:000011">
    <property type="entry name" value="tRNA pseudouridine synthase B"/>
    <property type="match status" value="1"/>
</dbReference>
<gene>
    <name evidence="5" type="primary">truB</name>
    <name evidence="8" type="ORF">SAMN02910451_00122</name>
</gene>
<dbReference type="GO" id="GO:0003723">
    <property type="term" value="F:RNA binding"/>
    <property type="evidence" value="ECO:0007669"/>
    <property type="project" value="InterPro"/>
</dbReference>
<dbReference type="GO" id="GO:0160148">
    <property type="term" value="F:tRNA pseudouridine(55) synthase activity"/>
    <property type="evidence" value="ECO:0007669"/>
    <property type="project" value="UniProtKB-EC"/>
</dbReference>
<evidence type="ECO:0000256" key="5">
    <source>
        <dbReference type="HAMAP-Rule" id="MF_01080"/>
    </source>
</evidence>
<dbReference type="Proteomes" id="UP000183047">
    <property type="component" value="Unassembled WGS sequence"/>
</dbReference>
<reference evidence="9" key="1">
    <citation type="submission" date="2016-10" db="EMBL/GenBank/DDBJ databases">
        <authorList>
            <person name="Varghese N."/>
            <person name="Submissions S."/>
        </authorList>
    </citation>
    <scope>NUCLEOTIDE SEQUENCE [LARGE SCALE GENOMIC DNA]</scope>
    <source>
        <strain evidence="9">XBD2006</strain>
    </source>
</reference>
<dbReference type="Gene3D" id="3.30.2350.10">
    <property type="entry name" value="Pseudouridine synthase"/>
    <property type="match status" value="1"/>
</dbReference>
<dbReference type="GO" id="GO:0031119">
    <property type="term" value="P:tRNA pseudouridine synthesis"/>
    <property type="evidence" value="ECO:0007669"/>
    <property type="project" value="UniProtKB-UniRule"/>
</dbReference>
<evidence type="ECO:0000256" key="2">
    <source>
        <dbReference type="ARBA" id="ARBA00005642"/>
    </source>
</evidence>
<feature type="active site" description="Nucleophile" evidence="5">
    <location>
        <position position="42"/>
    </location>
</feature>
<dbReference type="CDD" id="cd02573">
    <property type="entry name" value="PseudoU_synth_EcTruB"/>
    <property type="match status" value="1"/>
</dbReference>
<dbReference type="STRING" id="185008.bhn_I0877"/>
<dbReference type="InterPro" id="IPR032819">
    <property type="entry name" value="TruB_C"/>
</dbReference>
<dbReference type="InterPro" id="IPR002501">
    <property type="entry name" value="PsdUridine_synth_N"/>
</dbReference>
<evidence type="ECO:0000256" key="4">
    <source>
        <dbReference type="ARBA" id="ARBA00023235"/>
    </source>
</evidence>
<keyword evidence="9" id="KW-1185">Reference proteome</keyword>
<evidence type="ECO:0000313" key="8">
    <source>
        <dbReference type="EMBL" id="SCX75651.1"/>
    </source>
</evidence>
<dbReference type="PANTHER" id="PTHR13767:SF2">
    <property type="entry name" value="PSEUDOURIDYLATE SYNTHASE TRUB1"/>
    <property type="match status" value="1"/>
</dbReference>
<protein>
    <recommendedName>
        <fullName evidence="5">tRNA pseudouridine synthase B</fullName>
        <ecNumber evidence="5">5.4.99.25</ecNumber>
    </recommendedName>
    <alternativeName>
        <fullName evidence="5">tRNA pseudouridine(55) synthase</fullName>
        <shortName evidence="5">Psi55 synthase</shortName>
    </alternativeName>
    <alternativeName>
        <fullName evidence="5">tRNA pseudouridylate synthase</fullName>
    </alternativeName>
    <alternativeName>
        <fullName evidence="5">tRNA-uridine isomerase</fullName>
    </alternativeName>
</protein>
<dbReference type="RefSeq" id="WP_074460996.1">
    <property type="nucleotide sequence ID" value="NZ_FMUR01000003.1"/>
</dbReference>
<evidence type="ECO:0000259" key="7">
    <source>
        <dbReference type="Pfam" id="PF16198"/>
    </source>
</evidence>
<dbReference type="EC" id="5.4.99.25" evidence="5"/>
<dbReference type="InterPro" id="IPR014780">
    <property type="entry name" value="tRNA_psdUridine_synth_TruB"/>
</dbReference>
<dbReference type="AlphaFoldDB" id="A0A1G5ACS9"/>
<evidence type="ECO:0000256" key="1">
    <source>
        <dbReference type="ARBA" id="ARBA00000385"/>
    </source>
</evidence>
<dbReference type="EMBL" id="FMUR01000003">
    <property type="protein sequence ID" value="SCX75651.1"/>
    <property type="molecule type" value="Genomic_DNA"/>
</dbReference>
<comment type="catalytic activity">
    <reaction evidence="1 5">
        <text>uridine(55) in tRNA = pseudouridine(55) in tRNA</text>
        <dbReference type="Rhea" id="RHEA:42532"/>
        <dbReference type="Rhea" id="RHEA-COMP:10101"/>
        <dbReference type="Rhea" id="RHEA-COMP:10102"/>
        <dbReference type="ChEBI" id="CHEBI:65314"/>
        <dbReference type="ChEBI" id="CHEBI:65315"/>
        <dbReference type="EC" id="5.4.99.25"/>
    </reaction>
</comment>
<proteinExistence type="inferred from homology"/>
<dbReference type="OrthoDB" id="9802309at2"/>